<dbReference type="Gene3D" id="3.40.50.720">
    <property type="entry name" value="NAD(P)-binding Rossmann-like Domain"/>
    <property type="match status" value="1"/>
</dbReference>
<dbReference type="InterPro" id="IPR051207">
    <property type="entry name" value="ComplexI_NDUFA9_subunit"/>
</dbReference>
<evidence type="ECO:0000256" key="1">
    <source>
        <dbReference type="SAM" id="MobiDB-lite"/>
    </source>
</evidence>
<dbReference type="EMBL" id="JANCPR020000006">
    <property type="protein sequence ID" value="MDJ1131838.1"/>
    <property type="molecule type" value="Genomic_DNA"/>
</dbReference>
<sequence length="275" mass="29816">MGKPADTPPTSETVLVTGATGTLGRPLVERLLEASASVRVMSRRPRPVDDERPYEWARCDLATGAGLSSAVEGAGTIVHCATSPRHEVSATRRLVEAARSTGGNPHLVHISIVGVDRLPFSYYRAKYASERLIETSGLPWSLLRTTQFHDLIARVFTAQRRLPCVLIPQGFRFQPIEVTEVAARLAELAMAAPAGRVPDMGGPEIHTARDLATTTLHKRVLPVPLPGAAARRFRAGDNLAPTHATGTTTYEQYLAERVGPARADTRPTRTRNHPS</sequence>
<organism evidence="3 4">
    <name type="scientific">Streptomyces iconiensis</name>
    <dbReference type="NCBI Taxonomy" id="1384038"/>
    <lineage>
        <taxon>Bacteria</taxon>
        <taxon>Bacillati</taxon>
        <taxon>Actinomycetota</taxon>
        <taxon>Actinomycetes</taxon>
        <taxon>Kitasatosporales</taxon>
        <taxon>Streptomycetaceae</taxon>
        <taxon>Streptomyces</taxon>
    </lineage>
</organism>
<keyword evidence="4" id="KW-1185">Reference proteome</keyword>
<feature type="domain" description="NAD(P)-binding" evidence="2">
    <location>
        <begin position="18"/>
        <end position="150"/>
    </location>
</feature>
<dbReference type="SUPFAM" id="SSF51735">
    <property type="entry name" value="NAD(P)-binding Rossmann-fold domains"/>
    <property type="match status" value="1"/>
</dbReference>
<dbReference type="PANTHER" id="PTHR12126:SF11">
    <property type="entry name" value="NADH DEHYDROGENASE [UBIQUINONE] 1 ALPHA SUBCOMPLEX SUBUNIT 9, MITOCHONDRIAL"/>
    <property type="match status" value="1"/>
</dbReference>
<accession>A0ABT6ZRZ1</accession>
<evidence type="ECO:0000259" key="2">
    <source>
        <dbReference type="Pfam" id="PF13460"/>
    </source>
</evidence>
<feature type="region of interest" description="Disordered" evidence="1">
    <location>
        <begin position="256"/>
        <end position="275"/>
    </location>
</feature>
<reference evidence="3 4" key="1">
    <citation type="submission" date="2023-05" db="EMBL/GenBank/DDBJ databases">
        <title>Streptantibioticus silvisoli sp. nov., acidotolerant actinomycetes 1 from pine litter.</title>
        <authorList>
            <person name="Swiecimska M."/>
            <person name="Golinska P."/>
            <person name="Sangal V."/>
            <person name="Wachnowicz B."/>
            <person name="Goodfellow M."/>
        </authorList>
    </citation>
    <scope>NUCLEOTIDE SEQUENCE [LARGE SCALE GENOMIC DNA]</scope>
    <source>
        <strain evidence="3 4">DSM 42109</strain>
    </source>
</reference>
<comment type="caution">
    <text evidence="3">The sequence shown here is derived from an EMBL/GenBank/DDBJ whole genome shotgun (WGS) entry which is preliminary data.</text>
</comment>
<name>A0ABT6ZRZ1_9ACTN</name>
<dbReference type="RefSeq" id="WP_274044447.1">
    <property type="nucleotide sequence ID" value="NZ_JANCPR020000006.1"/>
</dbReference>
<dbReference type="PANTHER" id="PTHR12126">
    <property type="entry name" value="NADH-UBIQUINONE OXIDOREDUCTASE 39 KDA SUBUNIT-RELATED"/>
    <property type="match status" value="1"/>
</dbReference>
<dbReference type="Proteomes" id="UP001214441">
    <property type="component" value="Unassembled WGS sequence"/>
</dbReference>
<evidence type="ECO:0000313" key="3">
    <source>
        <dbReference type="EMBL" id="MDJ1131838.1"/>
    </source>
</evidence>
<dbReference type="Pfam" id="PF13460">
    <property type="entry name" value="NAD_binding_10"/>
    <property type="match status" value="1"/>
</dbReference>
<dbReference type="InterPro" id="IPR036291">
    <property type="entry name" value="NAD(P)-bd_dom_sf"/>
</dbReference>
<proteinExistence type="predicted"/>
<dbReference type="InterPro" id="IPR016040">
    <property type="entry name" value="NAD(P)-bd_dom"/>
</dbReference>
<gene>
    <name evidence="3" type="ORF">NMN56_007685</name>
</gene>
<evidence type="ECO:0000313" key="4">
    <source>
        <dbReference type="Proteomes" id="UP001214441"/>
    </source>
</evidence>
<protein>
    <submittedName>
        <fullName evidence="3">NAD(P)H-binding protein</fullName>
    </submittedName>
</protein>